<dbReference type="InterPro" id="IPR052155">
    <property type="entry name" value="Biofilm_reg_signaling"/>
</dbReference>
<dbReference type="PROSITE" id="PS50883">
    <property type="entry name" value="EAL"/>
    <property type="match status" value="1"/>
</dbReference>
<feature type="transmembrane region" description="Helical" evidence="2">
    <location>
        <begin position="179"/>
        <end position="200"/>
    </location>
</feature>
<accession>A0A8J3YKC7</accession>
<dbReference type="Gene3D" id="3.30.70.270">
    <property type="match status" value="1"/>
</dbReference>
<dbReference type="Gene3D" id="3.20.20.450">
    <property type="entry name" value="EAL domain"/>
    <property type="match status" value="1"/>
</dbReference>
<evidence type="ECO:0000313" key="6">
    <source>
        <dbReference type="Proteomes" id="UP000619260"/>
    </source>
</evidence>
<proteinExistence type="predicted"/>
<dbReference type="InterPro" id="IPR001633">
    <property type="entry name" value="EAL_dom"/>
</dbReference>
<dbReference type="SMART" id="SM00267">
    <property type="entry name" value="GGDEF"/>
    <property type="match status" value="1"/>
</dbReference>
<feature type="domain" description="GGDEF" evidence="4">
    <location>
        <begin position="339"/>
        <end position="469"/>
    </location>
</feature>
<dbReference type="AlphaFoldDB" id="A0A8J3YKC7"/>
<keyword evidence="2" id="KW-1133">Transmembrane helix</keyword>
<evidence type="ECO:0000259" key="4">
    <source>
        <dbReference type="PROSITE" id="PS50887"/>
    </source>
</evidence>
<sequence>MGSDVVALFAVVAVACAVPAGFCVAVLLRAVRTGPRAPRATYLPVAAGVTLASVVFALVAGLRAGGVGDTALVLVSGIGFALACVVIFGGLLMLPTIVPPTARASRVLDGLLLTACAFYVAWSLILEPAHRAGRGGALLAMDLDADCLAVTVPMLVIAAVLGGVLISAVHLWRTPTTALAGLAGAAQICLGAGTVVLATAGYSPKVLAPVGGCLLGAGFVSMALGGLRAQRARRAQVPAPAAAGVAISTVPVAAALAACLWRLSTGAPLDRGSVFVATIIGGLLAAQQGLSRRDIRRYLARLADSEAHFREMAHTDALTGLANRRELIRILDTEAVGGPACVLLAIDLDGFKYINDVRGHDVGDDVLVEVARRLRSNVRPGDCAARLGGDEFAVLMWAKPSEATTVAERILGVLSKPYELASGSVFVSASIGMAGCATADSIDSLLRNADLALRSAKVRGKNRYESYDATYDELVSRRSDLEQELRGAVERGELMLVYQPIATVAEGYVAGVEALLRWHHPRLGSVSPAEFIPVAEEAGLIHELGTFVVHEACHQLSRWIADGHDLWLSINASVRELHTPEYAHRVVEVLRTHRVPAEKLVIEVTEHAMALDVDQLKDRLSALREAGVKVALDDFGSGYSSLNLLRTLPVDILKIDHALLDAEDTRSTDPLADIVVELGKRLQLDVIAEGVVTPGQRDLLHGCGCRYAQGELFGWPLPAERVEALFGEQIGGSPRIPAQSVGSVDSAREIRQS</sequence>
<dbReference type="EMBL" id="BOPF01000008">
    <property type="protein sequence ID" value="GIJ45693.1"/>
    <property type="molecule type" value="Genomic_DNA"/>
</dbReference>
<feature type="transmembrane region" description="Helical" evidence="2">
    <location>
        <begin position="206"/>
        <end position="227"/>
    </location>
</feature>
<feature type="transmembrane region" description="Helical" evidence="2">
    <location>
        <begin position="40"/>
        <end position="59"/>
    </location>
</feature>
<dbReference type="PANTHER" id="PTHR44757">
    <property type="entry name" value="DIGUANYLATE CYCLASE DGCP"/>
    <property type="match status" value="1"/>
</dbReference>
<evidence type="ECO:0000256" key="2">
    <source>
        <dbReference type="SAM" id="Phobius"/>
    </source>
</evidence>
<keyword evidence="2" id="KW-0812">Transmembrane</keyword>
<feature type="transmembrane region" description="Helical" evidence="2">
    <location>
        <begin position="71"/>
        <end position="94"/>
    </location>
</feature>
<evidence type="ECO:0008006" key="7">
    <source>
        <dbReference type="Google" id="ProtNLM"/>
    </source>
</evidence>
<dbReference type="Proteomes" id="UP000619260">
    <property type="component" value="Unassembled WGS sequence"/>
</dbReference>
<evidence type="ECO:0000313" key="5">
    <source>
        <dbReference type="EMBL" id="GIJ45693.1"/>
    </source>
</evidence>
<dbReference type="PROSITE" id="PS50887">
    <property type="entry name" value="GGDEF"/>
    <property type="match status" value="1"/>
</dbReference>
<organism evidence="5 6">
    <name type="scientific">Virgisporangium aliadipatigenens</name>
    <dbReference type="NCBI Taxonomy" id="741659"/>
    <lineage>
        <taxon>Bacteria</taxon>
        <taxon>Bacillati</taxon>
        <taxon>Actinomycetota</taxon>
        <taxon>Actinomycetes</taxon>
        <taxon>Micromonosporales</taxon>
        <taxon>Micromonosporaceae</taxon>
        <taxon>Virgisporangium</taxon>
    </lineage>
</organism>
<dbReference type="CDD" id="cd01949">
    <property type="entry name" value="GGDEF"/>
    <property type="match status" value="1"/>
</dbReference>
<dbReference type="NCBIfam" id="TIGR00254">
    <property type="entry name" value="GGDEF"/>
    <property type="match status" value="1"/>
</dbReference>
<feature type="transmembrane region" description="Helical" evidence="2">
    <location>
        <begin position="106"/>
        <end position="125"/>
    </location>
</feature>
<comment type="caution">
    <text evidence="5">The sequence shown here is derived from an EMBL/GenBank/DDBJ whole genome shotgun (WGS) entry which is preliminary data.</text>
</comment>
<dbReference type="Pfam" id="PF00563">
    <property type="entry name" value="EAL"/>
    <property type="match status" value="1"/>
</dbReference>
<feature type="transmembrane region" description="Helical" evidence="2">
    <location>
        <begin position="6"/>
        <end position="28"/>
    </location>
</feature>
<feature type="domain" description="EAL" evidence="3">
    <location>
        <begin position="478"/>
        <end position="730"/>
    </location>
</feature>
<dbReference type="InterPro" id="IPR000160">
    <property type="entry name" value="GGDEF_dom"/>
</dbReference>
<dbReference type="Pfam" id="PF00990">
    <property type="entry name" value="GGDEF"/>
    <property type="match status" value="1"/>
</dbReference>
<gene>
    <name evidence="5" type="ORF">Val02_25790</name>
</gene>
<dbReference type="SUPFAM" id="SSF55073">
    <property type="entry name" value="Nucleotide cyclase"/>
    <property type="match status" value="1"/>
</dbReference>
<dbReference type="PANTHER" id="PTHR44757:SF2">
    <property type="entry name" value="BIOFILM ARCHITECTURE MAINTENANCE PROTEIN MBAA"/>
    <property type="match status" value="1"/>
</dbReference>
<reference evidence="5" key="1">
    <citation type="submission" date="2021-01" db="EMBL/GenBank/DDBJ databases">
        <title>Whole genome shotgun sequence of Virgisporangium aliadipatigenens NBRC 105644.</title>
        <authorList>
            <person name="Komaki H."/>
            <person name="Tamura T."/>
        </authorList>
    </citation>
    <scope>NUCLEOTIDE SEQUENCE</scope>
    <source>
        <strain evidence="5">NBRC 105644</strain>
    </source>
</reference>
<evidence type="ECO:0000256" key="1">
    <source>
        <dbReference type="SAM" id="Coils"/>
    </source>
</evidence>
<dbReference type="InterPro" id="IPR043128">
    <property type="entry name" value="Rev_trsase/Diguanyl_cyclase"/>
</dbReference>
<dbReference type="CDD" id="cd01948">
    <property type="entry name" value="EAL"/>
    <property type="match status" value="1"/>
</dbReference>
<evidence type="ECO:0000259" key="3">
    <source>
        <dbReference type="PROSITE" id="PS50883"/>
    </source>
</evidence>
<dbReference type="InterPro" id="IPR035919">
    <property type="entry name" value="EAL_sf"/>
</dbReference>
<keyword evidence="6" id="KW-1185">Reference proteome</keyword>
<protein>
    <recommendedName>
        <fullName evidence="7">Bifunctional diguanylate cyclase/phosphodiesterase</fullName>
    </recommendedName>
</protein>
<feature type="coiled-coil region" evidence="1">
    <location>
        <begin position="464"/>
        <end position="491"/>
    </location>
</feature>
<dbReference type="SUPFAM" id="SSF141868">
    <property type="entry name" value="EAL domain-like"/>
    <property type="match status" value="1"/>
</dbReference>
<keyword evidence="2" id="KW-0472">Membrane</keyword>
<keyword evidence="1" id="KW-0175">Coiled coil</keyword>
<feature type="transmembrane region" description="Helical" evidence="2">
    <location>
        <begin position="148"/>
        <end position="172"/>
    </location>
</feature>
<name>A0A8J3YKC7_9ACTN</name>
<dbReference type="InterPro" id="IPR029787">
    <property type="entry name" value="Nucleotide_cyclase"/>
</dbReference>
<feature type="transmembrane region" description="Helical" evidence="2">
    <location>
        <begin position="239"/>
        <end position="263"/>
    </location>
</feature>
<dbReference type="SMART" id="SM00052">
    <property type="entry name" value="EAL"/>
    <property type="match status" value="1"/>
</dbReference>